<evidence type="ECO:0000256" key="3">
    <source>
        <dbReference type="ARBA" id="ARBA00022692"/>
    </source>
</evidence>
<evidence type="ECO:0000256" key="4">
    <source>
        <dbReference type="ARBA" id="ARBA00022989"/>
    </source>
</evidence>
<evidence type="ECO:0000256" key="6">
    <source>
        <dbReference type="ARBA" id="ARBA00023139"/>
    </source>
</evidence>
<dbReference type="Pfam" id="PF01529">
    <property type="entry name" value="DHHC"/>
    <property type="match status" value="1"/>
</dbReference>
<feature type="domain" description="Palmitoyltransferase DHHC" evidence="11">
    <location>
        <begin position="155"/>
        <end position="299"/>
    </location>
</feature>
<comment type="caution">
    <text evidence="12">The sequence shown here is derived from an EMBL/GenBank/DDBJ whole genome shotgun (WGS) entry which is preliminary data.</text>
</comment>
<evidence type="ECO:0000256" key="5">
    <source>
        <dbReference type="ARBA" id="ARBA00023136"/>
    </source>
</evidence>
<dbReference type="InterPro" id="IPR039859">
    <property type="entry name" value="PFA4/ZDH16/20/ERF2-like"/>
</dbReference>
<comment type="similarity">
    <text evidence="10">Belongs to the DHHC palmitoyltransferase family.</text>
</comment>
<protein>
    <recommendedName>
        <fullName evidence="10">Palmitoyltransferase</fullName>
        <ecNumber evidence="10">2.3.1.225</ecNumber>
    </recommendedName>
</protein>
<keyword evidence="6" id="KW-0564">Palmitate</keyword>
<dbReference type="GO" id="GO:0006612">
    <property type="term" value="P:protein targeting to membrane"/>
    <property type="evidence" value="ECO:0007669"/>
    <property type="project" value="TreeGrafter"/>
</dbReference>
<keyword evidence="13" id="KW-1185">Reference proteome</keyword>
<keyword evidence="4 10" id="KW-1133">Transmembrane helix</keyword>
<feature type="transmembrane region" description="Helical" evidence="10">
    <location>
        <begin position="77"/>
        <end position="96"/>
    </location>
</feature>
<dbReference type="InterPro" id="IPR001594">
    <property type="entry name" value="Palmitoyltrfase_DHHC"/>
</dbReference>
<dbReference type="GO" id="GO:0005783">
    <property type="term" value="C:endoplasmic reticulum"/>
    <property type="evidence" value="ECO:0007669"/>
    <property type="project" value="TreeGrafter"/>
</dbReference>
<evidence type="ECO:0000313" key="12">
    <source>
        <dbReference type="EMBL" id="KAK0743816.1"/>
    </source>
</evidence>
<feature type="transmembrane region" description="Helical" evidence="10">
    <location>
        <begin position="108"/>
        <end position="127"/>
    </location>
</feature>
<keyword evidence="2 10" id="KW-0808">Transferase</keyword>
<evidence type="ECO:0000256" key="7">
    <source>
        <dbReference type="ARBA" id="ARBA00023288"/>
    </source>
</evidence>
<dbReference type="PANTHER" id="PTHR22883">
    <property type="entry name" value="ZINC FINGER DHHC DOMAIN CONTAINING PROTEIN"/>
    <property type="match status" value="1"/>
</dbReference>
<dbReference type="Proteomes" id="UP001172155">
    <property type="component" value="Unassembled WGS sequence"/>
</dbReference>
<comment type="subcellular location">
    <subcellularLocation>
        <location evidence="1">Membrane</location>
        <topology evidence="1">Multi-pass membrane protein</topology>
    </subcellularLocation>
</comment>
<dbReference type="EMBL" id="JAUKUD010000005">
    <property type="protein sequence ID" value="KAK0743816.1"/>
    <property type="molecule type" value="Genomic_DNA"/>
</dbReference>
<name>A0AA40EQU2_9PEZI</name>
<dbReference type="PANTHER" id="PTHR22883:SF288">
    <property type="entry name" value="PALMITOYLTRANSFERASE SWF1"/>
    <property type="match status" value="1"/>
</dbReference>
<evidence type="ECO:0000259" key="11">
    <source>
        <dbReference type="Pfam" id="PF01529"/>
    </source>
</evidence>
<comment type="catalytic activity">
    <reaction evidence="9 10">
        <text>L-cysteinyl-[protein] + hexadecanoyl-CoA = S-hexadecanoyl-L-cysteinyl-[protein] + CoA</text>
        <dbReference type="Rhea" id="RHEA:36683"/>
        <dbReference type="Rhea" id="RHEA-COMP:10131"/>
        <dbReference type="Rhea" id="RHEA-COMP:11032"/>
        <dbReference type="ChEBI" id="CHEBI:29950"/>
        <dbReference type="ChEBI" id="CHEBI:57287"/>
        <dbReference type="ChEBI" id="CHEBI:57379"/>
        <dbReference type="ChEBI" id="CHEBI:74151"/>
        <dbReference type="EC" id="2.3.1.225"/>
    </reaction>
</comment>
<evidence type="ECO:0000256" key="9">
    <source>
        <dbReference type="ARBA" id="ARBA00048048"/>
    </source>
</evidence>
<dbReference type="EC" id="2.3.1.225" evidence="10"/>
<comment type="domain">
    <text evidence="10">The DHHC domain is required for palmitoyltransferase activity.</text>
</comment>
<evidence type="ECO:0000256" key="2">
    <source>
        <dbReference type="ARBA" id="ARBA00022679"/>
    </source>
</evidence>
<dbReference type="GO" id="GO:0005794">
    <property type="term" value="C:Golgi apparatus"/>
    <property type="evidence" value="ECO:0007669"/>
    <property type="project" value="TreeGrafter"/>
</dbReference>
<gene>
    <name evidence="12" type="ORF">B0T18DRAFT_431020</name>
</gene>
<dbReference type="PROSITE" id="PS50216">
    <property type="entry name" value="DHHC"/>
    <property type="match status" value="1"/>
</dbReference>
<keyword evidence="8 10" id="KW-0012">Acyltransferase</keyword>
<dbReference type="GO" id="GO:0016020">
    <property type="term" value="C:membrane"/>
    <property type="evidence" value="ECO:0007669"/>
    <property type="project" value="UniProtKB-SubCell"/>
</dbReference>
<accession>A0AA40EQU2</accession>
<feature type="transmembrane region" description="Helical" evidence="10">
    <location>
        <begin position="6"/>
        <end position="24"/>
    </location>
</feature>
<organism evidence="12 13">
    <name type="scientific">Schizothecium vesticola</name>
    <dbReference type="NCBI Taxonomy" id="314040"/>
    <lineage>
        <taxon>Eukaryota</taxon>
        <taxon>Fungi</taxon>
        <taxon>Dikarya</taxon>
        <taxon>Ascomycota</taxon>
        <taxon>Pezizomycotina</taxon>
        <taxon>Sordariomycetes</taxon>
        <taxon>Sordariomycetidae</taxon>
        <taxon>Sordariales</taxon>
        <taxon>Schizotheciaceae</taxon>
        <taxon>Schizothecium</taxon>
    </lineage>
</organism>
<reference evidence="12" key="1">
    <citation type="submission" date="2023-06" db="EMBL/GenBank/DDBJ databases">
        <title>Genome-scale phylogeny and comparative genomics of the fungal order Sordariales.</title>
        <authorList>
            <consortium name="Lawrence Berkeley National Laboratory"/>
            <person name="Hensen N."/>
            <person name="Bonometti L."/>
            <person name="Westerberg I."/>
            <person name="Brannstrom I.O."/>
            <person name="Guillou S."/>
            <person name="Cros-Aarteil S."/>
            <person name="Calhoun S."/>
            <person name="Haridas S."/>
            <person name="Kuo A."/>
            <person name="Mondo S."/>
            <person name="Pangilinan J."/>
            <person name="Riley R."/>
            <person name="LaButti K."/>
            <person name="Andreopoulos B."/>
            <person name="Lipzen A."/>
            <person name="Chen C."/>
            <person name="Yanf M."/>
            <person name="Daum C."/>
            <person name="Ng V."/>
            <person name="Clum A."/>
            <person name="Steindorff A."/>
            <person name="Ohm R."/>
            <person name="Martin F."/>
            <person name="Silar P."/>
            <person name="Natvig D."/>
            <person name="Lalanne C."/>
            <person name="Gautier V."/>
            <person name="Ament-velasquez S.L."/>
            <person name="Kruys A."/>
            <person name="Hutchinson M.I."/>
            <person name="Powell A.J."/>
            <person name="Barry K."/>
            <person name="Miller A.N."/>
            <person name="Grigoriev I.V."/>
            <person name="Debuchy R."/>
            <person name="Gladieux P."/>
            <person name="Thoren M.H."/>
            <person name="Johannesson H."/>
        </authorList>
    </citation>
    <scope>NUCLEOTIDE SEQUENCE</scope>
    <source>
        <strain evidence="12">SMH3187-1</strain>
    </source>
</reference>
<evidence type="ECO:0000256" key="8">
    <source>
        <dbReference type="ARBA" id="ARBA00023315"/>
    </source>
</evidence>
<evidence type="ECO:0000313" key="13">
    <source>
        <dbReference type="Proteomes" id="UP001172155"/>
    </source>
</evidence>
<proteinExistence type="inferred from homology"/>
<dbReference type="AlphaFoldDB" id="A0AA40EQU2"/>
<keyword evidence="7" id="KW-0449">Lipoprotein</keyword>
<evidence type="ECO:0000256" key="10">
    <source>
        <dbReference type="RuleBase" id="RU079119"/>
    </source>
</evidence>
<keyword evidence="5 10" id="KW-0472">Membrane</keyword>
<keyword evidence="3 10" id="KW-0812">Transmembrane</keyword>
<dbReference type="GO" id="GO:0019706">
    <property type="term" value="F:protein-cysteine S-palmitoyltransferase activity"/>
    <property type="evidence" value="ECO:0007669"/>
    <property type="project" value="UniProtKB-EC"/>
</dbReference>
<sequence length="415" mass="47275">MGTIATIATVVLFIFLMTFVAFFGRLPALRRTPIAWLHRCIWVYLPNGVLALDQILTSGRATSSCARFGRFIANDRHPTILIFFFLLLTVGEYLYLPTAWPRLTPLQKVTGAIAIILPYLFLYLAAFSDPGFITPANHAREMARYPFDHSLFHPGATCRTCRLPKPPRSKHCSVCKRCVSRLDHHCVFINNCVGAANQHYFLLLLVTTGVLTLYGACLGVHLMATAMRARFPVWTLLPWRGPLPLKQWLVVWTWGLQDAVAMGAVTLLAGMTTPLVWGLLGYQAWLIWCGTTTNESLKWSDWQAEMDDGFAFKRRMAADRPKDPALEPGWTRWPAETEQILVRTDDGEPPGSHLVLPGEGEWERVWRLRDVENLYDLGFWDNLVDVFFPDYVFRDPQTPVAERKARRRGKKRART</sequence>
<evidence type="ECO:0000256" key="1">
    <source>
        <dbReference type="ARBA" id="ARBA00004141"/>
    </source>
</evidence>
<feature type="transmembrane region" description="Helical" evidence="10">
    <location>
        <begin position="200"/>
        <end position="227"/>
    </location>
</feature>